<gene>
    <name evidence="3" type="ORF">BKCO1_10200011</name>
</gene>
<evidence type="ECO:0000259" key="2">
    <source>
        <dbReference type="Pfam" id="PF04116"/>
    </source>
</evidence>
<comment type="caution">
    <text evidence="3">The sequence shown here is derived from an EMBL/GenBank/DDBJ whole genome shotgun (WGS) entry which is preliminary data.</text>
</comment>
<dbReference type="Proteomes" id="UP000183809">
    <property type="component" value="Unassembled WGS sequence"/>
</dbReference>
<sequence length="797" mass="90080">MTVTELALLRLKSGASFDDPTLRASLQKAKKAMEDYTSQAFHYFVQIEDPSRFYIVGSWQSVTQHFEEWIPSPTNQELLGLLKDQVDVEFMFHLDIEKPRLPLDAPIIAIGRHFIAPDRRVGFSHTFGALKHNVENFTAPKEVAGGWRIDKGADEKEEWVLFTGWDEAAQHGKFGGSESFQEYVKIKEFVSGLDIKHAKILTVDTIATTSATLACGSPSTAAHLHTSHFPPRDLESLHAVTPLRVAEHDSHVLCLRKVSTHEGLTLHLALYCATLVEEIRYVVITYSPPRVGSGKRQQCAWQWQWMLAGVTQPKANRAKSFREILGVATSGFVRVGCGFSQREAWKLLRGVDVDHGAELTISERDASGQGSAYWSRQQKCRANAPRLQRRLRNTRPGNLTETQACSPRQRVYIKASSPGQEQGRRYRNANQNSAGQVETMRDGDPDAGAGAVAPPLAPPGHQLKAPSPVHSRSWPFPLSVVLLLLVESSSAAKMNSTTAAFAANPAPADTYWAQFEEVSKYNVSLNYFERLWLAWYTYMNNDVLATGIMSFVMHETVYFGRSLPWIIIDAIPFFNKYKIQAAKVPTAKEQWQCAALVLLSHFTVELPQIWLFHPMAQFFGLETSVPFPSPLKMAYQIAIFFVLEDTWHYWTHRAMHVFPTLYKNIHKIHHHYSAPFGLAAEYASPIEVLILGLGTVGSPILYCAITKDLHILTMYVWIVARLFQAIDAHSGYEFPWSLHHFLPFWAGAEHHDTHHERFIGNYASSFRWWDYVLDTESGPEAAKRRREKRLAKAKKAQ</sequence>
<dbReference type="InterPro" id="IPR006694">
    <property type="entry name" value="Fatty_acid_hydroxylase"/>
</dbReference>
<dbReference type="PANTHER" id="PTHR42052:SF1">
    <property type="entry name" value="ABM DOMAIN-CONTAINING PROTEIN"/>
    <property type="match status" value="1"/>
</dbReference>
<dbReference type="OrthoDB" id="1658724at2759"/>
<dbReference type="Pfam" id="PF04116">
    <property type="entry name" value="FA_hydroxylase"/>
    <property type="match status" value="1"/>
</dbReference>
<dbReference type="PANTHER" id="PTHR42052">
    <property type="entry name" value="ABM DOMAIN-CONTAINING PROTEIN"/>
    <property type="match status" value="1"/>
</dbReference>
<dbReference type="RefSeq" id="XP_020125192.1">
    <property type="nucleotide sequence ID" value="XM_020270141.1"/>
</dbReference>
<dbReference type="AlphaFoldDB" id="A0A1J9RLY0"/>
<name>A0A1J9RLY0_9PEZI</name>
<dbReference type="STRING" id="236234.A0A1J9RLY0"/>
<dbReference type="GO" id="GO:0005506">
    <property type="term" value="F:iron ion binding"/>
    <property type="evidence" value="ECO:0007669"/>
    <property type="project" value="InterPro"/>
</dbReference>
<feature type="region of interest" description="Disordered" evidence="1">
    <location>
        <begin position="409"/>
        <end position="450"/>
    </location>
</feature>
<organism evidence="3 4">
    <name type="scientific">Diplodia corticola</name>
    <dbReference type="NCBI Taxonomy" id="236234"/>
    <lineage>
        <taxon>Eukaryota</taxon>
        <taxon>Fungi</taxon>
        <taxon>Dikarya</taxon>
        <taxon>Ascomycota</taxon>
        <taxon>Pezizomycotina</taxon>
        <taxon>Dothideomycetes</taxon>
        <taxon>Dothideomycetes incertae sedis</taxon>
        <taxon>Botryosphaeriales</taxon>
        <taxon>Botryosphaeriaceae</taxon>
        <taxon>Diplodia</taxon>
    </lineage>
</organism>
<feature type="domain" description="Fatty acid hydroxylase" evidence="2">
    <location>
        <begin position="638"/>
        <end position="775"/>
    </location>
</feature>
<accession>A0A1J9RLY0</accession>
<dbReference type="EMBL" id="MNUE01000102">
    <property type="protein sequence ID" value="OJD28932.1"/>
    <property type="molecule type" value="Genomic_DNA"/>
</dbReference>
<evidence type="ECO:0000256" key="1">
    <source>
        <dbReference type="SAM" id="MobiDB-lite"/>
    </source>
</evidence>
<evidence type="ECO:0000313" key="3">
    <source>
        <dbReference type="EMBL" id="OJD28932.1"/>
    </source>
</evidence>
<dbReference type="GeneID" id="31010400"/>
<keyword evidence="4" id="KW-1185">Reference proteome</keyword>
<dbReference type="Gene3D" id="3.30.70.100">
    <property type="match status" value="2"/>
</dbReference>
<reference evidence="3 4" key="1">
    <citation type="submission" date="2016-10" db="EMBL/GenBank/DDBJ databases">
        <title>Proteomics and genomics reveal pathogen-plant mechanisms compatible with a hemibiotrophic lifestyle of Diplodia corticola.</title>
        <authorList>
            <person name="Fernandes I."/>
            <person name="De Jonge R."/>
            <person name="Van De Peer Y."/>
            <person name="Devreese B."/>
            <person name="Alves A."/>
            <person name="Esteves A.C."/>
        </authorList>
    </citation>
    <scope>NUCLEOTIDE SEQUENCE [LARGE SCALE GENOMIC DNA]</scope>
    <source>
        <strain evidence="3 4">CBS 112549</strain>
    </source>
</reference>
<dbReference type="GO" id="GO:0016491">
    <property type="term" value="F:oxidoreductase activity"/>
    <property type="evidence" value="ECO:0007669"/>
    <property type="project" value="InterPro"/>
</dbReference>
<proteinExistence type="predicted"/>
<evidence type="ECO:0000313" key="4">
    <source>
        <dbReference type="Proteomes" id="UP000183809"/>
    </source>
</evidence>
<dbReference type="GO" id="GO:0008610">
    <property type="term" value="P:lipid biosynthetic process"/>
    <property type="evidence" value="ECO:0007669"/>
    <property type="project" value="InterPro"/>
</dbReference>
<protein>
    <submittedName>
        <fullName evidence="3">C-4 methyl sterol oxidase</fullName>
    </submittedName>
</protein>